<keyword evidence="2 6" id="KW-0547">Nucleotide-binding</keyword>
<evidence type="ECO:0000256" key="7">
    <source>
        <dbReference type="SAM" id="MobiDB-lite"/>
    </source>
</evidence>
<feature type="region of interest" description="Disordered" evidence="7">
    <location>
        <begin position="294"/>
        <end position="318"/>
    </location>
</feature>
<dbReference type="EMBL" id="JALLAZ020001588">
    <property type="protein sequence ID" value="KAL3771996.1"/>
    <property type="molecule type" value="Genomic_DNA"/>
</dbReference>
<dbReference type="InterPro" id="IPR027417">
    <property type="entry name" value="P-loop_NTPase"/>
</dbReference>
<dbReference type="InterPro" id="IPR001650">
    <property type="entry name" value="Helicase_C-like"/>
</dbReference>
<dbReference type="SUPFAM" id="SSF52540">
    <property type="entry name" value="P-loop containing nucleoside triphosphate hydrolases"/>
    <property type="match status" value="1"/>
</dbReference>
<keyword evidence="5 6" id="KW-0067">ATP-binding</keyword>
<dbReference type="InterPro" id="IPR014001">
    <property type="entry name" value="Helicase_ATP-bd"/>
</dbReference>
<dbReference type="Pfam" id="PF00271">
    <property type="entry name" value="Helicase_C"/>
    <property type="match status" value="1"/>
</dbReference>
<feature type="domain" description="Helicase C-terminal" evidence="9">
    <location>
        <begin position="179"/>
        <end position="355"/>
    </location>
</feature>
<evidence type="ECO:0000313" key="10">
    <source>
        <dbReference type="EMBL" id="KAL3771996.1"/>
    </source>
</evidence>
<dbReference type="EC" id="3.6.4.13" evidence="1"/>
<feature type="region of interest" description="Disordered" evidence="7">
    <location>
        <begin position="376"/>
        <end position="413"/>
    </location>
</feature>
<dbReference type="PANTHER" id="PTHR47958">
    <property type="entry name" value="ATP-DEPENDENT RNA HELICASE DBP3"/>
    <property type="match status" value="1"/>
</dbReference>
<proteinExistence type="inferred from homology"/>
<evidence type="ECO:0000256" key="5">
    <source>
        <dbReference type="ARBA" id="ARBA00022840"/>
    </source>
</evidence>
<keyword evidence="3 6" id="KW-0378">Hydrolase</keyword>
<organism evidence="10 11">
    <name type="scientific">Stephanodiscus triporus</name>
    <dbReference type="NCBI Taxonomy" id="2934178"/>
    <lineage>
        <taxon>Eukaryota</taxon>
        <taxon>Sar</taxon>
        <taxon>Stramenopiles</taxon>
        <taxon>Ochrophyta</taxon>
        <taxon>Bacillariophyta</taxon>
        <taxon>Coscinodiscophyceae</taxon>
        <taxon>Thalassiosirophycidae</taxon>
        <taxon>Stephanodiscales</taxon>
        <taxon>Stephanodiscaceae</taxon>
        <taxon>Stephanodiscus</taxon>
    </lineage>
</organism>
<reference evidence="10 11" key="1">
    <citation type="submission" date="2024-10" db="EMBL/GenBank/DDBJ databases">
        <title>Updated reference genomes for cyclostephanoid diatoms.</title>
        <authorList>
            <person name="Roberts W.R."/>
            <person name="Alverson A.J."/>
        </authorList>
    </citation>
    <scope>NUCLEOTIDE SEQUENCE [LARGE SCALE GENOMIC DNA]</scope>
    <source>
        <strain evidence="10 11">AJA276-08</strain>
    </source>
</reference>
<dbReference type="GO" id="GO:0003724">
    <property type="term" value="F:RNA helicase activity"/>
    <property type="evidence" value="ECO:0007669"/>
    <property type="project" value="UniProtKB-EC"/>
</dbReference>
<accession>A0ABD3NCG2</accession>
<dbReference type="SMART" id="SM00490">
    <property type="entry name" value="HELICc"/>
    <property type="match status" value="1"/>
</dbReference>
<evidence type="ECO:0000256" key="1">
    <source>
        <dbReference type="ARBA" id="ARBA00012552"/>
    </source>
</evidence>
<dbReference type="PROSITE" id="PS00039">
    <property type="entry name" value="DEAD_ATP_HELICASE"/>
    <property type="match status" value="1"/>
</dbReference>
<evidence type="ECO:0000313" key="11">
    <source>
        <dbReference type="Proteomes" id="UP001530315"/>
    </source>
</evidence>
<protein>
    <recommendedName>
        <fullName evidence="1">RNA helicase</fullName>
        <ecNumber evidence="1">3.6.4.13</ecNumber>
    </recommendedName>
</protein>
<dbReference type="Gene3D" id="3.40.50.300">
    <property type="entry name" value="P-loop containing nucleotide triphosphate hydrolases"/>
    <property type="match status" value="2"/>
</dbReference>
<dbReference type="PROSITE" id="PS51194">
    <property type="entry name" value="HELICASE_CTER"/>
    <property type="match status" value="1"/>
</dbReference>
<comment type="caution">
    <text evidence="10">The sequence shown here is derived from an EMBL/GenBank/DDBJ whole genome shotgun (WGS) entry which is preliminary data.</text>
</comment>
<evidence type="ECO:0000259" key="9">
    <source>
        <dbReference type="PROSITE" id="PS51194"/>
    </source>
</evidence>
<sequence>MIVHINDQPHIVPGVDGPIGVVLTPTRELAKQVHRYAKIFVECIGGRAVEVAGGNRGTWELTKELRAGCEIVVSSPGRLIDMVRKKGTNLRRVTFLVLDEADRMLDMGFEKQVNSILENVRPDRQTLLLSATFGRRVEKVARTWLRNPVRIAIGQTGASSEHVDSHVMVLPSQSAKCQWLVEMLPILSPLGRCLVFVSTRAECDNLCRIVEASCSWGGDADGGGSAAAIVSIHGDKDQRDRNFAISTFKKNARAILIATDVAARGLDIPDVMVVVNFDAAKNLDAHVHRVGRAGRLQKGAAGDGTTASEGQQKQHHQRGVAYTLLTEKDANFAASLAEAFDREGREISSELALLCQKSNRYGGGRVKHSKVGLGFGAVGNASSRSNTGTAAQASHYGPSPSPNQLAKKRSRWS</sequence>
<evidence type="ECO:0000256" key="4">
    <source>
        <dbReference type="ARBA" id="ARBA00022806"/>
    </source>
</evidence>
<evidence type="ECO:0000256" key="6">
    <source>
        <dbReference type="RuleBase" id="RU000492"/>
    </source>
</evidence>
<dbReference type="Proteomes" id="UP001530315">
    <property type="component" value="Unassembled WGS sequence"/>
</dbReference>
<evidence type="ECO:0000256" key="2">
    <source>
        <dbReference type="ARBA" id="ARBA00022741"/>
    </source>
</evidence>
<dbReference type="AlphaFoldDB" id="A0ABD3NCG2"/>
<feature type="domain" description="Helicase ATP-binding" evidence="8">
    <location>
        <begin position="1"/>
        <end position="151"/>
    </location>
</feature>
<dbReference type="InterPro" id="IPR011545">
    <property type="entry name" value="DEAD/DEAH_box_helicase_dom"/>
</dbReference>
<gene>
    <name evidence="10" type="ORF">ACHAW5_002226</name>
</gene>
<keyword evidence="11" id="KW-1185">Reference proteome</keyword>
<dbReference type="PROSITE" id="PS51192">
    <property type="entry name" value="HELICASE_ATP_BIND_1"/>
    <property type="match status" value="1"/>
</dbReference>
<feature type="compositionally biased region" description="Polar residues" evidence="7">
    <location>
        <begin position="380"/>
        <end position="392"/>
    </location>
</feature>
<dbReference type="InterPro" id="IPR000629">
    <property type="entry name" value="RNA-helicase_DEAD-box_CS"/>
</dbReference>
<name>A0ABD3NCG2_9STRA</name>
<dbReference type="SMART" id="SM00487">
    <property type="entry name" value="DEXDc"/>
    <property type="match status" value="1"/>
</dbReference>
<dbReference type="CDD" id="cd18787">
    <property type="entry name" value="SF2_C_DEAD"/>
    <property type="match status" value="1"/>
</dbReference>
<comment type="similarity">
    <text evidence="6">Belongs to the DEAD box helicase family.</text>
</comment>
<keyword evidence="4 6" id="KW-0347">Helicase</keyword>
<dbReference type="GO" id="GO:0005524">
    <property type="term" value="F:ATP binding"/>
    <property type="evidence" value="ECO:0007669"/>
    <property type="project" value="UniProtKB-KW"/>
</dbReference>
<evidence type="ECO:0000259" key="8">
    <source>
        <dbReference type="PROSITE" id="PS51192"/>
    </source>
</evidence>
<evidence type="ECO:0000256" key="3">
    <source>
        <dbReference type="ARBA" id="ARBA00022801"/>
    </source>
</evidence>
<dbReference type="Pfam" id="PF00270">
    <property type="entry name" value="DEAD"/>
    <property type="match status" value="1"/>
</dbReference>
<dbReference type="GO" id="GO:0016787">
    <property type="term" value="F:hydrolase activity"/>
    <property type="evidence" value="ECO:0007669"/>
    <property type="project" value="UniProtKB-KW"/>
</dbReference>